<evidence type="ECO:0000313" key="2">
    <source>
        <dbReference type="EMBL" id="KAK9166782.1"/>
    </source>
</evidence>
<protein>
    <submittedName>
        <fullName evidence="2">Uncharacterized protein</fullName>
    </submittedName>
</protein>
<comment type="caution">
    <text evidence="2">The sequence shown here is derived from an EMBL/GenBank/DDBJ whole genome shotgun (WGS) entry which is preliminary data.</text>
</comment>
<dbReference type="AlphaFoldDB" id="A0AAP0L923"/>
<gene>
    <name evidence="2" type="ORF">Scep_001973</name>
</gene>
<feature type="compositionally biased region" description="Acidic residues" evidence="1">
    <location>
        <begin position="1"/>
        <end position="11"/>
    </location>
</feature>
<evidence type="ECO:0000256" key="1">
    <source>
        <dbReference type="SAM" id="MobiDB-lite"/>
    </source>
</evidence>
<dbReference type="EMBL" id="JBBNAG010000001">
    <property type="protein sequence ID" value="KAK9166782.1"/>
    <property type="molecule type" value="Genomic_DNA"/>
</dbReference>
<organism evidence="2 3">
    <name type="scientific">Stephania cephalantha</name>
    <dbReference type="NCBI Taxonomy" id="152367"/>
    <lineage>
        <taxon>Eukaryota</taxon>
        <taxon>Viridiplantae</taxon>
        <taxon>Streptophyta</taxon>
        <taxon>Embryophyta</taxon>
        <taxon>Tracheophyta</taxon>
        <taxon>Spermatophyta</taxon>
        <taxon>Magnoliopsida</taxon>
        <taxon>Ranunculales</taxon>
        <taxon>Menispermaceae</taxon>
        <taxon>Menispermoideae</taxon>
        <taxon>Cissampelideae</taxon>
        <taxon>Stephania</taxon>
    </lineage>
</organism>
<name>A0AAP0L923_9MAGN</name>
<proteinExistence type="predicted"/>
<dbReference type="Proteomes" id="UP001419268">
    <property type="component" value="Unassembled WGS sequence"/>
</dbReference>
<accession>A0AAP0L923</accession>
<feature type="region of interest" description="Disordered" evidence="1">
    <location>
        <begin position="1"/>
        <end position="24"/>
    </location>
</feature>
<evidence type="ECO:0000313" key="3">
    <source>
        <dbReference type="Proteomes" id="UP001419268"/>
    </source>
</evidence>
<feature type="compositionally biased region" description="Basic and acidic residues" evidence="1">
    <location>
        <begin position="12"/>
        <end position="23"/>
    </location>
</feature>
<sequence>MFEPLLVDDDLKEEKKEPNEKLEPNYMSDLHNCITNEEEAKTEVEVEHIQERSDEQYEESKEDQPLVLINPVHVSRILVKFEMGMEQKGHLEILCGVDNYVFEDQDYMDTYVLEFQDELKTLNEGMYISLPKATVNPFFVLQKLVEFFKLIP</sequence>
<keyword evidence="3" id="KW-1185">Reference proteome</keyword>
<reference evidence="2 3" key="1">
    <citation type="submission" date="2024-01" db="EMBL/GenBank/DDBJ databases">
        <title>Genome assemblies of Stephania.</title>
        <authorList>
            <person name="Yang L."/>
        </authorList>
    </citation>
    <scope>NUCLEOTIDE SEQUENCE [LARGE SCALE GENOMIC DNA]</scope>
    <source>
        <strain evidence="2">JXDWG</strain>
        <tissue evidence="2">Leaf</tissue>
    </source>
</reference>
<feature type="region of interest" description="Disordered" evidence="1">
    <location>
        <begin position="40"/>
        <end position="62"/>
    </location>
</feature>